<dbReference type="InterPro" id="IPR000600">
    <property type="entry name" value="ROK"/>
</dbReference>
<evidence type="ECO:0000313" key="3">
    <source>
        <dbReference type="Proteomes" id="UP001596047"/>
    </source>
</evidence>
<dbReference type="EMBL" id="JBHSOW010000015">
    <property type="protein sequence ID" value="MFC5648231.1"/>
    <property type="molecule type" value="Genomic_DNA"/>
</dbReference>
<sequence length="196" mass="21473">MIGESAYGAAKGQKDVVMVIFSTGIGTAVMIDEQVLRGKHHQDGVLGGHLTTDIRGPLCNCGNRGCLEEHASHRSLLPRARESEKFKDSVLFSVEEMSYLAVIDAWQSGDSYAQEYMNELISHWSAGIVNLIHAYDPETVILSGGLMKSAHVLLPIIEERVHSMTWTPWGKVGFFVSPQPDASVLLGLSHLLDSEQ</sequence>
<evidence type="ECO:0000313" key="2">
    <source>
        <dbReference type="EMBL" id="MFC5648231.1"/>
    </source>
</evidence>
<name>A0ABW0VR09_9BACL</name>
<dbReference type="Gene3D" id="3.30.420.40">
    <property type="match status" value="2"/>
</dbReference>
<dbReference type="PANTHER" id="PTHR18964:SF149">
    <property type="entry name" value="BIFUNCTIONAL UDP-N-ACETYLGLUCOSAMINE 2-EPIMERASE_N-ACETYLMANNOSAMINE KINASE"/>
    <property type="match status" value="1"/>
</dbReference>
<proteinExistence type="inferred from homology"/>
<dbReference type="Pfam" id="PF00480">
    <property type="entry name" value="ROK"/>
    <property type="match status" value="1"/>
</dbReference>
<dbReference type="SUPFAM" id="SSF53067">
    <property type="entry name" value="Actin-like ATPase domain"/>
    <property type="match status" value="1"/>
</dbReference>
<accession>A0ABW0VR09</accession>
<protein>
    <submittedName>
        <fullName evidence="2">ROK family protein</fullName>
    </submittedName>
</protein>
<evidence type="ECO:0000256" key="1">
    <source>
        <dbReference type="ARBA" id="ARBA00006479"/>
    </source>
</evidence>
<keyword evidence="3" id="KW-1185">Reference proteome</keyword>
<dbReference type="Proteomes" id="UP001596047">
    <property type="component" value="Unassembled WGS sequence"/>
</dbReference>
<comment type="similarity">
    <text evidence="1">Belongs to the ROK (NagC/XylR) family.</text>
</comment>
<organism evidence="2 3">
    <name type="scientific">Paenibacillus solisilvae</name>
    <dbReference type="NCBI Taxonomy" id="2486751"/>
    <lineage>
        <taxon>Bacteria</taxon>
        <taxon>Bacillati</taxon>
        <taxon>Bacillota</taxon>
        <taxon>Bacilli</taxon>
        <taxon>Bacillales</taxon>
        <taxon>Paenibacillaceae</taxon>
        <taxon>Paenibacillus</taxon>
    </lineage>
</organism>
<gene>
    <name evidence="2" type="ORF">ACFPYJ_03690</name>
</gene>
<comment type="caution">
    <text evidence="2">The sequence shown here is derived from an EMBL/GenBank/DDBJ whole genome shotgun (WGS) entry which is preliminary data.</text>
</comment>
<dbReference type="PANTHER" id="PTHR18964">
    <property type="entry name" value="ROK (REPRESSOR, ORF, KINASE) FAMILY"/>
    <property type="match status" value="1"/>
</dbReference>
<reference evidence="3" key="1">
    <citation type="journal article" date="2019" name="Int. J. Syst. Evol. Microbiol.">
        <title>The Global Catalogue of Microorganisms (GCM) 10K type strain sequencing project: providing services to taxonomists for standard genome sequencing and annotation.</title>
        <authorList>
            <consortium name="The Broad Institute Genomics Platform"/>
            <consortium name="The Broad Institute Genome Sequencing Center for Infectious Disease"/>
            <person name="Wu L."/>
            <person name="Ma J."/>
        </authorList>
    </citation>
    <scope>NUCLEOTIDE SEQUENCE [LARGE SCALE GENOMIC DNA]</scope>
    <source>
        <strain evidence="3">CGMCC 1.3240</strain>
    </source>
</reference>
<dbReference type="InterPro" id="IPR043129">
    <property type="entry name" value="ATPase_NBD"/>
</dbReference>